<gene>
    <name evidence="2" type="ORF">BAE44_0000622</name>
</gene>
<evidence type="ECO:0000313" key="3">
    <source>
        <dbReference type="Proteomes" id="UP000095767"/>
    </source>
</evidence>
<feature type="region of interest" description="Disordered" evidence="1">
    <location>
        <begin position="44"/>
        <end position="77"/>
    </location>
</feature>
<reference evidence="2 3" key="1">
    <citation type="submission" date="2016-09" db="EMBL/GenBank/DDBJ databases">
        <title>The draft genome of Dichanthelium oligosanthes: A C3 panicoid grass species.</title>
        <authorList>
            <person name="Studer A.J."/>
            <person name="Schnable J.C."/>
            <person name="Brutnell T.P."/>
        </authorList>
    </citation>
    <scope>NUCLEOTIDE SEQUENCE [LARGE SCALE GENOMIC DNA]</scope>
    <source>
        <strain evidence="3">cv. Kellogg 1175</strain>
        <tissue evidence="2">Leaf</tissue>
    </source>
</reference>
<sequence>MMCNSNSWNRSSLQTMRLLRNIMGTTDHVLELGITICFNKSCDKDSSTEMRDGNLSGFRQELEDPTAFPDQPQWTSY</sequence>
<name>A0A1E5WLW1_9POAL</name>
<comment type="caution">
    <text evidence="2">The sequence shown here is derived from an EMBL/GenBank/DDBJ whole genome shotgun (WGS) entry which is preliminary data.</text>
</comment>
<dbReference type="AlphaFoldDB" id="A0A1E5WLW1"/>
<evidence type="ECO:0000313" key="2">
    <source>
        <dbReference type="EMBL" id="OEL38358.1"/>
    </source>
</evidence>
<evidence type="ECO:0000256" key="1">
    <source>
        <dbReference type="SAM" id="MobiDB-lite"/>
    </source>
</evidence>
<accession>A0A1E5WLW1</accession>
<dbReference type="Proteomes" id="UP000095767">
    <property type="component" value="Unassembled WGS sequence"/>
</dbReference>
<keyword evidence="3" id="KW-1185">Reference proteome</keyword>
<proteinExistence type="predicted"/>
<dbReference type="EMBL" id="LWDX02002066">
    <property type="protein sequence ID" value="OEL38358.1"/>
    <property type="molecule type" value="Genomic_DNA"/>
</dbReference>
<protein>
    <submittedName>
        <fullName evidence="2">Uncharacterized protein</fullName>
    </submittedName>
</protein>
<organism evidence="2 3">
    <name type="scientific">Dichanthelium oligosanthes</name>
    <dbReference type="NCBI Taxonomy" id="888268"/>
    <lineage>
        <taxon>Eukaryota</taxon>
        <taxon>Viridiplantae</taxon>
        <taxon>Streptophyta</taxon>
        <taxon>Embryophyta</taxon>
        <taxon>Tracheophyta</taxon>
        <taxon>Spermatophyta</taxon>
        <taxon>Magnoliopsida</taxon>
        <taxon>Liliopsida</taxon>
        <taxon>Poales</taxon>
        <taxon>Poaceae</taxon>
        <taxon>PACMAD clade</taxon>
        <taxon>Panicoideae</taxon>
        <taxon>Panicodae</taxon>
        <taxon>Paniceae</taxon>
        <taxon>Dichantheliinae</taxon>
        <taxon>Dichanthelium</taxon>
    </lineage>
</organism>